<dbReference type="GeneID" id="71060145"/>
<sequence>MDAESYDVSEETQALLKLLAFGADEIKQGRFRPAEHVLRDLDQSDE</sequence>
<dbReference type="AlphaFoldDB" id="A0AAJ5NCS9"/>
<proteinExistence type="predicted"/>
<dbReference type="Proteomes" id="UP000268684">
    <property type="component" value="Chromosome II"/>
</dbReference>
<accession>A0AAJ5NCS9</accession>
<evidence type="ECO:0000313" key="1">
    <source>
        <dbReference type="EMBL" id="VBB16079.1"/>
    </source>
</evidence>
<protein>
    <submittedName>
        <fullName evidence="1">Uncharacterized protein</fullName>
    </submittedName>
</protein>
<name>A0AAJ5NCS9_9BURK</name>
<evidence type="ECO:0000313" key="2">
    <source>
        <dbReference type="Proteomes" id="UP000268684"/>
    </source>
</evidence>
<keyword evidence="2" id="KW-1185">Reference proteome</keyword>
<dbReference type="EMBL" id="LR025743">
    <property type="protein sequence ID" value="VBB16079.1"/>
    <property type="molecule type" value="Genomic_DNA"/>
</dbReference>
<gene>
    <name evidence="1" type="ORF">BSTAB16_6279</name>
</gene>
<organism evidence="1 2">
    <name type="scientific">Burkholderia stabilis</name>
    <dbReference type="NCBI Taxonomy" id="95485"/>
    <lineage>
        <taxon>Bacteria</taxon>
        <taxon>Pseudomonadati</taxon>
        <taxon>Pseudomonadota</taxon>
        <taxon>Betaproteobacteria</taxon>
        <taxon>Burkholderiales</taxon>
        <taxon>Burkholderiaceae</taxon>
        <taxon>Burkholderia</taxon>
        <taxon>Burkholderia cepacia complex</taxon>
    </lineage>
</organism>
<dbReference type="RefSeq" id="WP_163012996.1">
    <property type="nucleotide sequence ID" value="NZ_LR025743.1"/>
</dbReference>
<reference evidence="1 2" key="1">
    <citation type="submission" date="2017-11" db="EMBL/GenBank/DDBJ databases">
        <authorList>
            <person name="Seth-Smith MB H."/>
        </authorList>
    </citation>
    <scope>NUCLEOTIDE SEQUENCE [LARGE SCALE GENOMIC DNA]</scope>
    <source>
        <strain evidence="1">E</strain>
    </source>
</reference>